<dbReference type="EMBL" id="PYMC01000012">
    <property type="protein sequence ID" value="PSW03861.1"/>
    <property type="molecule type" value="Genomic_DNA"/>
</dbReference>
<organism evidence="2 3">
    <name type="scientific">Photobacterium lipolyticum</name>
    <dbReference type="NCBI Taxonomy" id="266810"/>
    <lineage>
        <taxon>Bacteria</taxon>
        <taxon>Pseudomonadati</taxon>
        <taxon>Pseudomonadota</taxon>
        <taxon>Gammaproteobacteria</taxon>
        <taxon>Vibrionales</taxon>
        <taxon>Vibrionaceae</taxon>
        <taxon>Photobacterium</taxon>
    </lineage>
</organism>
<accession>A0A2T3MV61</accession>
<dbReference type="AlphaFoldDB" id="A0A2T3MV61"/>
<keyword evidence="1" id="KW-0472">Membrane</keyword>
<keyword evidence="3" id="KW-1185">Reference proteome</keyword>
<dbReference type="OrthoDB" id="9936986at2"/>
<gene>
    <name evidence="2" type="ORF">C9I89_15835</name>
</gene>
<feature type="transmembrane region" description="Helical" evidence="1">
    <location>
        <begin position="352"/>
        <end position="377"/>
    </location>
</feature>
<comment type="caution">
    <text evidence="2">The sequence shown here is derived from an EMBL/GenBank/DDBJ whole genome shotgun (WGS) entry which is preliminary data.</text>
</comment>
<feature type="transmembrane region" description="Helical" evidence="1">
    <location>
        <begin position="12"/>
        <end position="39"/>
    </location>
</feature>
<evidence type="ECO:0000313" key="2">
    <source>
        <dbReference type="EMBL" id="PSW03861.1"/>
    </source>
</evidence>
<evidence type="ECO:0000313" key="3">
    <source>
        <dbReference type="Proteomes" id="UP000240904"/>
    </source>
</evidence>
<keyword evidence="1" id="KW-1133">Transmembrane helix</keyword>
<evidence type="ECO:0000256" key="1">
    <source>
        <dbReference type="SAM" id="Phobius"/>
    </source>
</evidence>
<feature type="transmembrane region" description="Helical" evidence="1">
    <location>
        <begin position="168"/>
        <end position="195"/>
    </location>
</feature>
<protein>
    <submittedName>
        <fullName evidence="2">Uncharacterized protein</fullName>
    </submittedName>
</protein>
<sequence length="389" mass="44203">MKSLSIIEIVKSALFIGVLVTTFNSAIPHLAMALFLLLLTLLNRDINKKVSFLYLIPLMIFFISLINTLIYLNINVDANSTMMIFRARKYFFELIVSYSIIFFCLNTNEEKVLKLIYNAIVISVVVGVAEFIADPTERPSMLFLEPSSAGYFIGTFIFLVFYQNKFTVRALFITSLVLLRSKSMIFSMFVAFVVHKFDIKKYILVLFLITISGGAIHEYLMDNSGQYFGFVHLVETLYRYGIDGFSASHGIYNTYLTRLSGILLGVDTLIDKPFGIGFGSFHEIYASKLFNYFTISDIGDEVLTTFTNGGMVTPKSNLIEQFLNAGILGCAFFIFYLKSIMKGKDVFFRTSVICFVILSLVTELNNFYLYMLLLAYFSKGNSFDKRKSV</sequence>
<feature type="transmembrane region" description="Helical" evidence="1">
    <location>
        <begin position="322"/>
        <end position="340"/>
    </location>
</feature>
<keyword evidence="1" id="KW-0812">Transmembrane</keyword>
<feature type="transmembrane region" description="Helical" evidence="1">
    <location>
        <begin position="202"/>
        <end position="220"/>
    </location>
</feature>
<feature type="transmembrane region" description="Helical" evidence="1">
    <location>
        <begin position="90"/>
        <end position="109"/>
    </location>
</feature>
<proteinExistence type="predicted"/>
<name>A0A2T3MV61_9GAMM</name>
<feature type="transmembrane region" description="Helical" evidence="1">
    <location>
        <begin position="142"/>
        <end position="162"/>
    </location>
</feature>
<feature type="transmembrane region" description="Helical" evidence="1">
    <location>
        <begin position="51"/>
        <end position="70"/>
    </location>
</feature>
<reference evidence="2 3" key="1">
    <citation type="submission" date="2018-03" db="EMBL/GenBank/DDBJ databases">
        <title>Whole genome sequencing of Histamine producing bacteria.</title>
        <authorList>
            <person name="Butler K."/>
        </authorList>
    </citation>
    <scope>NUCLEOTIDE SEQUENCE [LARGE SCALE GENOMIC DNA]</scope>
    <source>
        <strain evidence="2 3">DSM 16190</strain>
    </source>
</reference>
<dbReference type="RefSeq" id="WP_107284294.1">
    <property type="nucleotide sequence ID" value="NZ_PYMC01000012.1"/>
</dbReference>
<feature type="transmembrane region" description="Helical" evidence="1">
    <location>
        <begin position="115"/>
        <end position="133"/>
    </location>
</feature>
<dbReference type="Proteomes" id="UP000240904">
    <property type="component" value="Unassembled WGS sequence"/>
</dbReference>